<dbReference type="GO" id="GO:0006412">
    <property type="term" value="P:translation"/>
    <property type="evidence" value="ECO:0007669"/>
    <property type="project" value="UniProtKB-UniRule"/>
</dbReference>
<organism evidence="10 11">
    <name type="scientific">Candidatus Terrybacteria bacterium RIFCSPLOWO2_01_FULL_40_23</name>
    <dbReference type="NCBI Taxonomy" id="1802366"/>
    <lineage>
        <taxon>Bacteria</taxon>
        <taxon>Candidatus Terryibacteriota</taxon>
    </lineage>
</organism>
<dbReference type="InterPro" id="IPR020594">
    <property type="entry name" value="Ribosomal_bL9_bac/chp"/>
</dbReference>
<evidence type="ECO:0000256" key="3">
    <source>
        <dbReference type="ARBA" id="ARBA00022884"/>
    </source>
</evidence>
<evidence type="ECO:0000256" key="1">
    <source>
        <dbReference type="ARBA" id="ARBA00010605"/>
    </source>
</evidence>
<protein>
    <recommendedName>
        <fullName evidence="6 7">Large ribosomal subunit protein bL9</fullName>
    </recommendedName>
</protein>
<dbReference type="GO" id="GO:0005840">
    <property type="term" value="C:ribosome"/>
    <property type="evidence" value="ECO:0007669"/>
    <property type="project" value="UniProtKB-KW"/>
</dbReference>
<evidence type="ECO:0000313" key="11">
    <source>
        <dbReference type="Proteomes" id="UP000176951"/>
    </source>
</evidence>
<evidence type="ECO:0000256" key="7">
    <source>
        <dbReference type="HAMAP-Rule" id="MF_00503"/>
    </source>
</evidence>
<sequence>MKVILLKQVNNLGEQWDIKSVADGYARNFLIPKGFAVLATSDAVAEANKRKEALSKLAEQDLSKVQELASALADYEVIIPAKANESGTLYAGITSKIISEALAVQGFKVPSRQIKLEKTLDAVGEYTVLLSFDHGLEANIKVIVEELPQEIKE</sequence>
<dbReference type="GO" id="GO:0003735">
    <property type="term" value="F:structural constituent of ribosome"/>
    <property type="evidence" value="ECO:0007669"/>
    <property type="project" value="InterPro"/>
</dbReference>
<keyword evidence="3 7" id="KW-0694">RNA-binding</keyword>
<evidence type="ECO:0000256" key="6">
    <source>
        <dbReference type="ARBA" id="ARBA00035292"/>
    </source>
</evidence>
<keyword evidence="5 7" id="KW-0687">Ribonucleoprotein</keyword>
<dbReference type="InterPro" id="IPR020070">
    <property type="entry name" value="Ribosomal_bL9_N"/>
</dbReference>
<keyword evidence="2 7" id="KW-0699">rRNA-binding</keyword>
<dbReference type="InterPro" id="IPR020069">
    <property type="entry name" value="Ribosomal_bL9_C"/>
</dbReference>
<dbReference type="Gene3D" id="3.10.430.100">
    <property type="entry name" value="Ribosomal protein L9, C-terminal domain"/>
    <property type="match status" value="1"/>
</dbReference>
<gene>
    <name evidence="7" type="primary">rplI</name>
    <name evidence="10" type="ORF">A3A97_01790</name>
</gene>
<comment type="similarity">
    <text evidence="1 7">Belongs to the bacterial ribosomal protein bL9 family.</text>
</comment>
<dbReference type="InterPro" id="IPR036935">
    <property type="entry name" value="Ribosomal_bL9_N_sf"/>
</dbReference>
<evidence type="ECO:0000256" key="5">
    <source>
        <dbReference type="ARBA" id="ARBA00023274"/>
    </source>
</evidence>
<accession>A0A1G2PVW3</accession>
<dbReference type="EMBL" id="MHSW01000016">
    <property type="protein sequence ID" value="OHA51909.1"/>
    <property type="molecule type" value="Genomic_DNA"/>
</dbReference>
<dbReference type="Pfam" id="PF03948">
    <property type="entry name" value="Ribosomal_L9_C"/>
    <property type="match status" value="1"/>
</dbReference>
<dbReference type="Proteomes" id="UP000176951">
    <property type="component" value="Unassembled WGS sequence"/>
</dbReference>
<dbReference type="HAMAP" id="MF_00503">
    <property type="entry name" value="Ribosomal_bL9"/>
    <property type="match status" value="1"/>
</dbReference>
<dbReference type="InterPro" id="IPR000244">
    <property type="entry name" value="Ribosomal_bL9"/>
</dbReference>
<dbReference type="GO" id="GO:1990904">
    <property type="term" value="C:ribonucleoprotein complex"/>
    <property type="evidence" value="ECO:0007669"/>
    <property type="project" value="UniProtKB-KW"/>
</dbReference>
<feature type="domain" description="Ribosomal protein L9" evidence="8">
    <location>
        <begin position="1"/>
        <end position="46"/>
    </location>
</feature>
<dbReference type="Pfam" id="PF01281">
    <property type="entry name" value="Ribosomal_L9_N"/>
    <property type="match status" value="1"/>
</dbReference>
<dbReference type="InterPro" id="IPR009027">
    <property type="entry name" value="Ribosomal_bL9/RNase_H1_N"/>
</dbReference>
<evidence type="ECO:0000259" key="8">
    <source>
        <dbReference type="Pfam" id="PF01281"/>
    </source>
</evidence>
<dbReference type="Gene3D" id="3.40.5.10">
    <property type="entry name" value="Ribosomal protein L9, N-terminal domain"/>
    <property type="match status" value="1"/>
</dbReference>
<keyword evidence="4 7" id="KW-0689">Ribosomal protein</keyword>
<dbReference type="PANTHER" id="PTHR21368">
    <property type="entry name" value="50S RIBOSOMAL PROTEIN L9"/>
    <property type="match status" value="1"/>
</dbReference>
<dbReference type="InterPro" id="IPR036791">
    <property type="entry name" value="Ribosomal_bL9_C_sf"/>
</dbReference>
<dbReference type="SUPFAM" id="SSF55653">
    <property type="entry name" value="Ribosomal protein L9 C-domain"/>
    <property type="match status" value="1"/>
</dbReference>
<feature type="domain" description="Large ribosomal subunit protein bL9 C-terminal" evidence="9">
    <location>
        <begin position="64"/>
        <end position="145"/>
    </location>
</feature>
<dbReference type="SUPFAM" id="SSF55658">
    <property type="entry name" value="L9 N-domain-like"/>
    <property type="match status" value="1"/>
</dbReference>
<evidence type="ECO:0000256" key="4">
    <source>
        <dbReference type="ARBA" id="ARBA00022980"/>
    </source>
</evidence>
<dbReference type="GO" id="GO:0019843">
    <property type="term" value="F:rRNA binding"/>
    <property type="evidence" value="ECO:0007669"/>
    <property type="project" value="UniProtKB-UniRule"/>
</dbReference>
<evidence type="ECO:0000256" key="2">
    <source>
        <dbReference type="ARBA" id="ARBA00022730"/>
    </source>
</evidence>
<dbReference type="NCBIfam" id="TIGR00158">
    <property type="entry name" value="L9"/>
    <property type="match status" value="1"/>
</dbReference>
<comment type="function">
    <text evidence="7">Binds to the 23S rRNA.</text>
</comment>
<proteinExistence type="inferred from homology"/>
<comment type="caution">
    <text evidence="10">The sequence shown here is derived from an EMBL/GenBank/DDBJ whole genome shotgun (WGS) entry which is preliminary data.</text>
</comment>
<dbReference type="AlphaFoldDB" id="A0A1G2PVW3"/>
<evidence type="ECO:0000259" key="9">
    <source>
        <dbReference type="Pfam" id="PF03948"/>
    </source>
</evidence>
<name>A0A1G2PVW3_9BACT</name>
<reference evidence="10 11" key="1">
    <citation type="journal article" date="2016" name="Nat. Commun.">
        <title>Thousands of microbial genomes shed light on interconnected biogeochemical processes in an aquifer system.</title>
        <authorList>
            <person name="Anantharaman K."/>
            <person name="Brown C.T."/>
            <person name="Hug L.A."/>
            <person name="Sharon I."/>
            <person name="Castelle C.J."/>
            <person name="Probst A.J."/>
            <person name="Thomas B.C."/>
            <person name="Singh A."/>
            <person name="Wilkins M.J."/>
            <person name="Karaoz U."/>
            <person name="Brodie E.L."/>
            <person name="Williams K.H."/>
            <person name="Hubbard S.S."/>
            <person name="Banfield J.F."/>
        </authorList>
    </citation>
    <scope>NUCLEOTIDE SEQUENCE [LARGE SCALE GENOMIC DNA]</scope>
</reference>
<evidence type="ECO:0000313" key="10">
    <source>
        <dbReference type="EMBL" id="OHA51909.1"/>
    </source>
</evidence>